<sequence length="193" mass="21048">MKPEEKKKVRKKITAASIILLVLVVGYLVYTIASGNSNETVFNIVVGVFLVLYWLLLDVAEPKLTGDLEGLDGTRMRAFYRSVLLGFAGYAGLLYFLVGIGSSSTGLLGVIVYVLTISAKRRAKEEYLGIADKQRAEDAGSRDEDVNDAGGYITDDENIMENSADEKVCGPDGGQDIKTEPEDHDACNREDTE</sequence>
<gene>
    <name evidence="3" type="ORF">C7383_116107</name>
</gene>
<keyword evidence="2" id="KW-0472">Membrane</keyword>
<comment type="caution">
    <text evidence="3">The sequence shown here is derived from an EMBL/GenBank/DDBJ whole genome shotgun (WGS) entry which is preliminary data.</text>
</comment>
<feature type="transmembrane region" description="Helical" evidence="2">
    <location>
        <begin position="78"/>
        <end position="97"/>
    </location>
</feature>
<feature type="compositionally biased region" description="Basic and acidic residues" evidence="1">
    <location>
        <begin position="164"/>
        <end position="193"/>
    </location>
</feature>
<evidence type="ECO:0000313" key="4">
    <source>
        <dbReference type="Proteomes" id="UP000245412"/>
    </source>
</evidence>
<keyword evidence="2" id="KW-0812">Transmembrane</keyword>
<protein>
    <submittedName>
        <fullName evidence="3">Uncharacterized protein</fullName>
    </submittedName>
</protein>
<evidence type="ECO:0000313" key="3">
    <source>
        <dbReference type="EMBL" id="PWJ72793.1"/>
    </source>
</evidence>
<keyword evidence="2" id="KW-1133">Transmembrane helix</keyword>
<accession>A0AB73SZC7</accession>
<feature type="region of interest" description="Disordered" evidence="1">
    <location>
        <begin position="139"/>
        <end position="193"/>
    </location>
</feature>
<name>A0AB73SZC7_9FIRM</name>
<dbReference type="Proteomes" id="UP000245412">
    <property type="component" value="Unassembled WGS sequence"/>
</dbReference>
<reference evidence="3 4" key="1">
    <citation type="submission" date="2018-05" db="EMBL/GenBank/DDBJ databases">
        <authorList>
            <person name="Goeker M."/>
            <person name="Huntemann M."/>
            <person name="Clum A."/>
            <person name="Pillay M."/>
            <person name="Palaniappan K."/>
            <person name="Varghese N."/>
            <person name="Mikhailova N."/>
            <person name="Stamatis D."/>
            <person name="Reddy T."/>
            <person name="Daum C."/>
            <person name="Shapiro N."/>
            <person name="Ivanova N."/>
            <person name="Kyrpides N."/>
            <person name="Woyke T."/>
        </authorList>
    </citation>
    <scope>NUCLEOTIDE SEQUENCE [LARGE SCALE GENOMIC DNA]</scope>
    <source>
        <strain evidence="3 4">DSM 26524</strain>
    </source>
</reference>
<dbReference type="EMBL" id="QGGY01000016">
    <property type="protein sequence ID" value="PWJ72793.1"/>
    <property type="molecule type" value="Genomic_DNA"/>
</dbReference>
<organism evidence="3 4">
    <name type="scientific">Murimonas intestini</name>
    <dbReference type="NCBI Taxonomy" id="1337051"/>
    <lineage>
        <taxon>Bacteria</taxon>
        <taxon>Bacillati</taxon>
        <taxon>Bacillota</taxon>
        <taxon>Clostridia</taxon>
        <taxon>Lachnospirales</taxon>
        <taxon>Lachnospiraceae</taxon>
        <taxon>Murimonas</taxon>
    </lineage>
</organism>
<evidence type="ECO:0000256" key="1">
    <source>
        <dbReference type="SAM" id="MobiDB-lite"/>
    </source>
</evidence>
<dbReference type="RefSeq" id="WP_109748257.1">
    <property type="nucleotide sequence ID" value="NZ_CABJAT010000004.1"/>
</dbReference>
<keyword evidence="4" id="KW-1185">Reference proteome</keyword>
<dbReference type="AlphaFoldDB" id="A0AB73SZC7"/>
<proteinExistence type="predicted"/>
<evidence type="ECO:0000256" key="2">
    <source>
        <dbReference type="SAM" id="Phobius"/>
    </source>
</evidence>
<feature type="transmembrane region" description="Helical" evidence="2">
    <location>
        <begin position="40"/>
        <end position="57"/>
    </location>
</feature>
<feature type="transmembrane region" description="Helical" evidence="2">
    <location>
        <begin position="12"/>
        <end position="34"/>
    </location>
</feature>